<proteinExistence type="inferred from homology"/>
<dbReference type="EMBL" id="KZ987897">
    <property type="protein sequence ID" value="RKP14041.1"/>
    <property type="molecule type" value="Genomic_DNA"/>
</dbReference>
<dbReference type="GO" id="GO:0016151">
    <property type="term" value="F:nickel cation binding"/>
    <property type="evidence" value="ECO:0007669"/>
    <property type="project" value="InterPro"/>
</dbReference>
<protein>
    <submittedName>
        <fullName evidence="5">UreF-domain-containing protein</fullName>
    </submittedName>
</protein>
<dbReference type="Proteomes" id="UP000267251">
    <property type="component" value="Unassembled WGS sequence"/>
</dbReference>
<gene>
    <name evidence="5" type="ORF">BJ684DRAFT_9189</name>
</gene>
<dbReference type="PANTHER" id="PTHR33620">
    <property type="entry name" value="UREASE ACCESSORY PROTEIN F"/>
    <property type="match status" value="1"/>
</dbReference>
<dbReference type="HAMAP" id="MF_01385">
    <property type="entry name" value="UreF"/>
    <property type="match status" value="1"/>
</dbReference>
<evidence type="ECO:0000256" key="1">
    <source>
        <dbReference type="ARBA" id="ARBA00022988"/>
    </source>
</evidence>
<dbReference type="Gene3D" id="1.10.4190.10">
    <property type="entry name" value="Urease accessory protein UreF"/>
    <property type="match status" value="1"/>
</dbReference>
<dbReference type="PANTHER" id="PTHR33620:SF1">
    <property type="entry name" value="UREASE ACCESSORY PROTEIN F"/>
    <property type="match status" value="1"/>
</dbReference>
<dbReference type="PIRSF" id="PIRSF009467">
    <property type="entry name" value="Ureas_acces_UreF"/>
    <property type="match status" value="1"/>
</dbReference>
<organism evidence="5 6">
    <name type="scientific">Piptocephalis cylindrospora</name>
    <dbReference type="NCBI Taxonomy" id="1907219"/>
    <lineage>
        <taxon>Eukaryota</taxon>
        <taxon>Fungi</taxon>
        <taxon>Fungi incertae sedis</taxon>
        <taxon>Zoopagomycota</taxon>
        <taxon>Zoopagomycotina</taxon>
        <taxon>Zoopagomycetes</taxon>
        <taxon>Zoopagales</taxon>
        <taxon>Piptocephalidaceae</taxon>
        <taxon>Piptocephalis</taxon>
    </lineage>
</organism>
<dbReference type="InterPro" id="IPR002639">
    <property type="entry name" value="UreF"/>
</dbReference>
<accession>A0A4P9Y740</accession>
<name>A0A4P9Y740_9FUNG</name>
<keyword evidence="6" id="KW-1185">Reference proteome</keyword>
<sequence length="261" mass="28821">MEASDSKDPPYFSRDDQAETWILYQLADSALPTGGFVVSSGLECLEQVGLLSSLPQFLQSSVDTYARSNLPFVAAAYDANSREALYHLDDIYDAYQVNGVGRRASMAQGLALLNLYCKSYASPDPRASPTPPPQVQQGEGEDTFGDTGRLRAFRDSIRDTRSPGHHAIAFGVTARFWGIRRERVLHAFLFLHARSLLSAAVRLNIVGPYAAQRELDKLRHIVNSLLIECSHLPIDQALTSAPLLDLAQGAHDRLFTRLFNS</sequence>
<evidence type="ECO:0000256" key="4">
    <source>
        <dbReference type="SAM" id="MobiDB-lite"/>
    </source>
</evidence>
<evidence type="ECO:0000313" key="6">
    <source>
        <dbReference type="Proteomes" id="UP000267251"/>
    </source>
</evidence>
<dbReference type="AlphaFoldDB" id="A0A4P9Y740"/>
<dbReference type="Pfam" id="PF01730">
    <property type="entry name" value="UreF"/>
    <property type="match status" value="1"/>
</dbReference>
<evidence type="ECO:0000256" key="2">
    <source>
        <dbReference type="ARBA" id="ARBA00023186"/>
    </source>
</evidence>
<keyword evidence="1" id="KW-0996">Nickel insertion</keyword>
<feature type="region of interest" description="Disordered" evidence="4">
    <location>
        <begin position="123"/>
        <end position="146"/>
    </location>
</feature>
<dbReference type="OrthoDB" id="2550922at2759"/>
<evidence type="ECO:0000313" key="5">
    <source>
        <dbReference type="EMBL" id="RKP14041.1"/>
    </source>
</evidence>
<dbReference type="InterPro" id="IPR038277">
    <property type="entry name" value="UreF_sf"/>
</dbReference>
<keyword evidence="2" id="KW-0143">Chaperone</keyword>
<comment type="similarity">
    <text evidence="3">Belongs to the UreF family.</text>
</comment>
<evidence type="ECO:0000256" key="3">
    <source>
        <dbReference type="ARBA" id="ARBA00046339"/>
    </source>
</evidence>
<reference evidence="6" key="1">
    <citation type="journal article" date="2018" name="Nat. Microbiol.">
        <title>Leveraging single-cell genomics to expand the fungal tree of life.</title>
        <authorList>
            <person name="Ahrendt S.R."/>
            <person name="Quandt C.A."/>
            <person name="Ciobanu D."/>
            <person name="Clum A."/>
            <person name="Salamov A."/>
            <person name="Andreopoulos B."/>
            <person name="Cheng J.F."/>
            <person name="Woyke T."/>
            <person name="Pelin A."/>
            <person name="Henrissat B."/>
            <person name="Reynolds N.K."/>
            <person name="Benny G.L."/>
            <person name="Smith M.E."/>
            <person name="James T.Y."/>
            <person name="Grigoriev I.V."/>
        </authorList>
    </citation>
    <scope>NUCLEOTIDE SEQUENCE [LARGE SCALE GENOMIC DNA]</scope>
</reference>